<evidence type="ECO:0000256" key="6">
    <source>
        <dbReference type="SAM" id="MobiDB-lite"/>
    </source>
</evidence>
<proteinExistence type="predicted"/>
<feature type="transmembrane region" description="Helical" evidence="7">
    <location>
        <begin position="306"/>
        <end position="324"/>
    </location>
</feature>
<name>A0ABP5EDC2_9MICO</name>
<feature type="transmembrane region" description="Helical" evidence="7">
    <location>
        <begin position="189"/>
        <end position="211"/>
    </location>
</feature>
<evidence type="ECO:0000313" key="9">
    <source>
        <dbReference type="Proteomes" id="UP001500326"/>
    </source>
</evidence>
<feature type="transmembrane region" description="Helical" evidence="7">
    <location>
        <begin position="51"/>
        <end position="73"/>
    </location>
</feature>
<keyword evidence="5 7" id="KW-0472">Membrane</keyword>
<feature type="transmembrane region" description="Helical" evidence="7">
    <location>
        <begin position="386"/>
        <end position="404"/>
    </location>
</feature>
<dbReference type="PANTHER" id="PTHR11328">
    <property type="entry name" value="MAJOR FACILITATOR SUPERFAMILY DOMAIN-CONTAINING PROTEIN"/>
    <property type="match status" value="1"/>
</dbReference>
<evidence type="ECO:0000256" key="2">
    <source>
        <dbReference type="ARBA" id="ARBA00022475"/>
    </source>
</evidence>
<dbReference type="InterPro" id="IPR001927">
    <property type="entry name" value="Na/Gal_symport"/>
</dbReference>
<feature type="transmembrane region" description="Helical" evidence="7">
    <location>
        <begin position="241"/>
        <end position="266"/>
    </location>
</feature>
<comment type="subcellular location">
    <subcellularLocation>
        <location evidence="1">Cell membrane</location>
        <topology evidence="1">Multi-pass membrane protein</topology>
    </subcellularLocation>
</comment>
<keyword evidence="9" id="KW-1185">Reference proteome</keyword>
<dbReference type="InterPro" id="IPR039672">
    <property type="entry name" value="MFS_2"/>
</dbReference>
<dbReference type="Gene3D" id="1.20.1250.20">
    <property type="entry name" value="MFS general substrate transporter like domains"/>
    <property type="match status" value="2"/>
</dbReference>
<evidence type="ECO:0000256" key="3">
    <source>
        <dbReference type="ARBA" id="ARBA00022692"/>
    </source>
</evidence>
<keyword evidence="2" id="KW-1003">Cell membrane</keyword>
<gene>
    <name evidence="8" type="primary">uidB</name>
    <name evidence="8" type="ORF">GCM10009777_31160</name>
</gene>
<protein>
    <submittedName>
        <fullName evidence="8">Glucuronide transporter</fullName>
    </submittedName>
</protein>
<dbReference type="Pfam" id="PF13347">
    <property type="entry name" value="MFS_2"/>
    <property type="match status" value="1"/>
</dbReference>
<dbReference type="EMBL" id="BAAAOH010000001">
    <property type="protein sequence ID" value="GAA1993362.1"/>
    <property type="molecule type" value="Genomic_DNA"/>
</dbReference>
<accession>A0ABP5EDC2</accession>
<dbReference type="InterPro" id="IPR018043">
    <property type="entry name" value="Na/Gal_symport_CS"/>
</dbReference>
<evidence type="ECO:0000313" key="8">
    <source>
        <dbReference type="EMBL" id="GAA1993362.1"/>
    </source>
</evidence>
<feature type="region of interest" description="Disordered" evidence="6">
    <location>
        <begin position="456"/>
        <end position="487"/>
    </location>
</feature>
<dbReference type="InterPro" id="IPR036259">
    <property type="entry name" value="MFS_trans_sf"/>
</dbReference>
<dbReference type="NCBIfam" id="NF007353">
    <property type="entry name" value="PRK09848.1"/>
    <property type="match status" value="1"/>
</dbReference>
<feature type="transmembrane region" description="Helical" evidence="7">
    <location>
        <begin position="416"/>
        <end position="438"/>
    </location>
</feature>
<evidence type="ECO:0000256" key="4">
    <source>
        <dbReference type="ARBA" id="ARBA00022989"/>
    </source>
</evidence>
<dbReference type="PANTHER" id="PTHR11328:SF39">
    <property type="entry name" value="2,3-DIHYDROXYPROPANE-1-SULFONATE EXPORTER-RELATED"/>
    <property type="match status" value="1"/>
</dbReference>
<dbReference type="PROSITE" id="PS00872">
    <property type="entry name" value="NA_GALACTOSIDE_SYMP"/>
    <property type="match status" value="1"/>
</dbReference>
<evidence type="ECO:0000256" key="7">
    <source>
        <dbReference type="SAM" id="Phobius"/>
    </source>
</evidence>
<dbReference type="Proteomes" id="UP001500326">
    <property type="component" value="Unassembled WGS sequence"/>
</dbReference>
<keyword evidence="4 7" id="KW-1133">Transmembrane helix</keyword>
<reference evidence="9" key="1">
    <citation type="journal article" date="2019" name="Int. J. Syst. Evol. Microbiol.">
        <title>The Global Catalogue of Microorganisms (GCM) 10K type strain sequencing project: providing services to taxonomists for standard genome sequencing and annotation.</title>
        <authorList>
            <consortium name="The Broad Institute Genomics Platform"/>
            <consortium name="The Broad Institute Genome Sequencing Center for Infectious Disease"/>
            <person name="Wu L."/>
            <person name="Ma J."/>
        </authorList>
    </citation>
    <scope>NUCLEOTIDE SEQUENCE [LARGE SCALE GENOMIC DNA]</scope>
    <source>
        <strain evidence="9">JCM 14902</strain>
    </source>
</reference>
<comment type="caution">
    <text evidence="8">The sequence shown here is derived from an EMBL/GenBank/DDBJ whole genome shotgun (WGS) entry which is preliminary data.</text>
</comment>
<dbReference type="NCBIfam" id="TIGR00792">
    <property type="entry name" value="gph"/>
    <property type="match status" value="1"/>
</dbReference>
<dbReference type="CDD" id="cd17332">
    <property type="entry name" value="MFS_MelB_like"/>
    <property type="match status" value="1"/>
</dbReference>
<evidence type="ECO:0000256" key="5">
    <source>
        <dbReference type="ARBA" id="ARBA00023136"/>
    </source>
</evidence>
<evidence type="ECO:0000256" key="1">
    <source>
        <dbReference type="ARBA" id="ARBA00004651"/>
    </source>
</evidence>
<dbReference type="SUPFAM" id="SSF103473">
    <property type="entry name" value="MFS general substrate transporter"/>
    <property type="match status" value="1"/>
</dbReference>
<keyword evidence="3 7" id="KW-0812">Transmembrane</keyword>
<feature type="transmembrane region" description="Helical" evidence="7">
    <location>
        <begin position="272"/>
        <end position="294"/>
    </location>
</feature>
<organism evidence="8 9">
    <name type="scientific">Microbacterium pumilum</name>
    <dbReference type="NCBI Taxonomy" id="344165"/>
    <lineage>
        <taxon>Bacteria</taxon>
        <taxon>Bacillati</taxon>
        <taxon>Actinomycetota</taxon>
        <taxon>Actinomycetes</taxon>
        <taxon>Micrococcales</taxon>
        <taxon>Microbacteriaceae</taxon>
        <taxon>Microbacterium</taxon>
    </lineage>
</organism>
<dbReference type="RefSeq" id="WP_344064270.1">
    <property type="nucleotide sequence ID" value="NZ_BAAAOH010000001.1"/>
</dbReference>
<feature type="transmembrane region" description="Helical" evidence="7">
    <location>
        <begin position="123"/>
        <end position="144"/>
    </location>
</feature>
<feature type="transmembrane region" description="Helical" evidence="7">
    <location>
        <begin position="94"/>
        <end position="117"/>
    </location>
</feature>
<feature type="transmembrane region" description="Helical" evidence="7">
    <location>
        <begin position="165"/>
        <end position="183"/>
    </location>
</feature>
<feature type="transmembrane region" description="Helical" evidence="7">
    <location>
        <begin position="330"/>
        <end position="353"/>
    </location>
</feature>
<sequence length="487" mass="51402">MTITDQSTGVAVATPKKLSPLSVVGYGAGDAANNLAFTTATMFLLVYYTDVAGISAAAAGTLLLVVRVFDAFADVLAGRIVDRTYSKRFGKFRPFILFGSLPLLLLSVATFSVPQIGESGMLLYAYLTYAALGLAYSLVNIPYGSLAGAMTRNGGERAKLASARTVGAMIVGAALGIFIAPLITPDRDLQSLFTFMTLGFVVVGFGLYLFTFFTAKETVIRDVAHVTMKQSFAILKSNRPLLMLCVSSFAFLTGMLALSTVQLYYLRDVLHALPLYAVLSIVQLVLTFGLAAFVPAIVRRFGKRNGYVAGGVIMIIGGLLVFLAPPSVPWLAFAGLVLCQVGVVLVNMLVWALEADTVEYGEWKTGVRAEGIIYALFSFTRKTGQAVGGALAAYALAIGGYAAGADVQSTSAEWGIRAAAGLLPAVAALIAIAIMFFYPLTDARHREIVAEIAERREAKNQDAAGDPSLSTAAFRAADPGSGASLPD</sequence>